<organism evidence="1">
    <name type="scientific">Trypanosoma cruzi</name>
    <dbReference type="NCBI Taxonomy" id="5693"/>
    <lineage>
        <taxon>Eukaryota</taxon>
        <taxon>Discoba</taxon>
        <taxon>Euglenozoa</taxon>
        <taxon>Kinetoplastea</taxon>
        <taxon>Metakinetoplastina</taxon>
        <taxon>Trypanosomatida</taxon>
        <taxon>Trypanosomatidae</taxon>
        <taxon>Trypanosoma</taxon>
        <taxon>Schizotrypanum</taxon>
    </lineage>
</organism>
<protein>
    <submittedName>
        <fullName evidence="1">Uncharacterized protein</fullName>
    </submittedName>
</protein>
<dbReference type="AlphaFoldDB" id="Q86RL6"/>
<accession>Q86RL6</accession>
<sequence length="71" mass="8431">MLFYSIKVGTFVSERECERSKKNTRTHRKKKKRINKYEWTTHSGPYINKTIDISTPSPEGVNTYIYQFLSP</sequence>
<dbReference type="EMBL" id="AF502590">
    <property type="protein sequence ID" value="AAO23056.1"/>
    <property type="molecule type" value="Genomic_DNA"/>
</dbReference>
<name>Q86RL6_TRYCR</name>
<reference evidence="1" key="1">
    <citation type="submission" date="2002-04" db="EMBL/GenBank/DDBJ databases">
        <authorList>
            <person name="Souza R.T."/>
            <person name="Santos M.R.M."/>
            <person name="Franco da Silveira J."/>
        </authorList>
    </citation>
    <scope>NUCLEOTIDE SEQUENCE</scope>
    <source>
        <strain evidence="1">CL Brener</strain>
    </source>
</reference>
<evidence type="ECO:0000313" key="1">
    <source>
        <dbReference type="EMBL" id="AAO23056.1"/>
    </source>
</evidence>
<proteinExistence type="predicted"/>